<sequence>MNLKEKILAVKLYCGGNSLAQICDTLAGYFPERPDFAPSSLNAVIERFENSGSVEPLCTCARKRKRAEAAAAPEASVRKLVVLAQIEEDPSTSTSTIERETGIYHSTVARDLKQMGYKSFKKHHAQKLKPENYFPCMEFCEGMLERIWADRDFLRNICFTDECSFGLTGGSNRQNDRI</sequence>
<evidence type="ECO:0000313" key="1">
    <source>
        <dbReference type="EMBL" id="KAJ3641448.1"/>
    </source>
</evidence>
<comment type="caution">
    <text evidence="1">The sequence shown here is derived from an EMBL/GenBank/DDBJ whole genome shotgun (WGS) entry which is preliminary data.</text>
</comment>
<dbReference type="PANTHER" id="PTHR47326:SF1">
    <property type="entry name" value="HTH PSQ-TYPE DOMAIN-CONTAINING PROTEIN"/>
    <property type="match status" value="1"/>
</dbReference>
<proteinExistence type="predicted"/>
<reference evidence="1" key="1">
    <citation type="journal article" date="2023" name="G3 (Bethesda)">
        <title>Whole genome assemblies of Zophobas morio and Tenebrio molitor.</title>
        <authorList>
            <person name="Kaur S."/>
            <person name="Stinson S.A."/>
            <person name="diCenzo G.C."/>
        </authorList>
    </citation>
    <scope>NUCLEOTIDE SEQUENCE</scope>
    <source>
        <strain evidence="1">QUZm001</strain>
    </source>
</reference>
<accession>A0AA38HP58</accession>
<name>A0AA38HP58_9CUCU</name>
<organism evidence="1 2">
    <name type="scientific">Zophobas morio</name>
    <dbReference type="NCBI Taxonomy" id="2755281"/>
    <lineage>
        <taxon>Eukaryota</taxon>
        <taxon>Metazoa</taxon>
        <taxon>Ecdysozoa</taxon>
        <taxon>Arthropoda</taxon>
        <taxon>Hexapoda</taxon>
        <taxon>Insecta</taxon>
        <taxon>Pterygota</taxon>
        <taxon>Neoptera</taxon>
        <taxon>Endopterygota</taxon>
        <taxon>Coleoptera</taxon>
        <taxon>Polyphaga</taxon>
        <taxon>Cucujiformia</taxon>
        <taxon>Tenebrionidae</taxon>
        <taxon>Zophobas</taxon>
    </lineage>
</organism>
<dbReference type="EMBL" id="JALNTZ010000009">
    <property type="protein sequence ID" value="KAJ3641448.1"/>
    <property type="molecule type" value="Genomic_DNA"/>
</dbReference>
<dbReference type="Proteomes" id="UP001168821">
    <property type="component" value="Unassembled WGS sequence"/>
</dbReference>
<evidence type="ECO:0008006" key="3">
    <source>
        <dbReference type="Google" id="ProtNLM"/>
    </source>
</evidence>
<dbReference type="AlphaFoldDB" id="A0AA38HP58"/>
<protein>
    <recommendedName>
        <fullName evidence="3">DUF4817 domain-containing protein</fullName>
    </recommendedName>
</protein>
<evidence type="ECO:0000313" key="2">
    <source>
        <dbReference type="Proteomes" id="UP001168821"/>
    </source>
</evidence>
<gene>
    <name evidence="1" type="ORF">Zmor_027955</name>
</gene>
<dbReference type="PANTHER" id="PTHR47326">
    <property type="entry name" value="TRANSPOSABLE ELEMENT TC3 TRANSPOSASE-LIKE PROTEIN"/>
    <property type="match status" value="1"/>
</dbReference>
<keyword evidence="2" id="KW-1185">Reference proteome</keyword>